<evidence type="ECO:0008006" key="4">
    <source>
        <dbReference type="Google" id="ProtNLM"/>
    </source>
</evidence>
<dbReference type="RefSeq" id="WP_135367252.1">
    <property type="nucleotide sequence ID" value="NZ_RKLX01000003.1"/>
</dbReference>
<keyword evidence="3" id="KW-1185">Reference proteome</keyword>
<feature type="transmembrane region" description="Helical" evidence="1">
    <location>
        <begin position="7"/>
        <end position="30"/>
    </location>
</feature>
<feature type="transmembrane region" description="Helical" evidence="1">
    <location>
        <begin position="439"/>
        <end position="458"/>
    </location>
</feature>
<organism evidence="2 3">
    <name type="scientific">Levilactobacillus suantsaiihabitans</name>
    <dbReference type="NCBI Taxonomy" id="2487722"/>
    <lineage>
        <taxon>Bacteria</taxon>
        <taxon>Bacillati</taxon>
        <taxon>Bacillota</taxon>
        <taxon>Bacilli</taxon>
        <taxon>Lactobacillales</taxon>
        <taxon>Lactobacillaceae</taxon>
        <taxon>Levilactobacillus</taxon>
    </lineage>
</organism>
<feature type="transmembrane region" description="Helical" evidence="1">
    <location>
        <begin position="74"/>
        <end position="95"/>
    </location>
</feature>
<protein>
    <recommendedName>
        <fullName evidence="4">Glycosyltransferase RgtA/B/C/D-like domain-containing protein</fullName>
    </recommendedName>
</protein>
<feature type="transmembrane region" description="Helical" evidence="1">
    <location>
        <begin position="495"/>
        <end position="514"/>
    </location>
</feature>
<accession>A0A4Z0JAF0</accession>
<proteinExistence type="predicted"/>
<dbReference type="EMBL" id="RKLX01000003">
    <property type="protein sequence ID" value="TGD19750.1"/>
    <property type="molecule type" value="Genomic_DNA"/>
</dbReference>
<evidence type="ECO:0000313" key="2">
    <source>
        <dbReference type="EMBL" id="TGD19750.1"/>
    </source>
</evidence>
<dbReference type="Proteomes" id="UP000297348">
    <property type="component" value="Unassembled WGS sequence"/>
</dbReference>
<feature type="transmembrane region" description="Helical" evidence="1">
    <location>
        <begin position="42"/>
        <end position="62"/>
    </location>
</feature>
<name>A0A4Z0JAF0_9LACO</name>
<feature type="transmembrane region" description="Helical" evidence="1">
    <location>
        <begin position="407"/>
        <end position="427"/>
    </location>
</feature>
<feature type="transmembrane region" description="Helical" evidence="1">
    <location>
        <begin position="465"/>
        <end position="483"/>
    </location>
</feature>
<dbReference type="AlphaFoldDB" id="A0A4Z0JAF0"/>
<gene>
    <name evidence="2" type="ORF">EGT51_02635</name>
</gene>
<sequence>MKIRHDITVTLGGIISLGLLLTFGLALWPVTIRVDHDWLKPLALLVASALYLGGVGLLFRFLHRVTPRTSKWLAWGLWGIFLLVQVWVATTWVAAPRADLYFVHQQALNLLDGSHHWNAYFYTYPNNVNFTLLLSGILQLGRWLVGSESGVWLNVVQFAWLDLGLLAIWHQLRRHNPARANLFMVLIMTAVPFYAYALNTYSDTAVIPLALLAIAAFRHLQRATTWEQITVRSIVLSLLLVAAYLIKANFIVLLIAAVITLWVRPNQSPHPGFTRSLLTLVLLATLVVGGGLAKKTARANGYVTDPNQALPAMSWVAMSWNPATYGQYHLDNVAQIRQQPTQATKQATAKADLTTYLHEMGPSGIANHLFKKTRLFLANGTFDSFQINRAYDRAPNWYRQHRATSDWFLAIWCQLSYLALLLVNLGWGIQQIRRYHLTSAYLLGGLFFIGLACFHVIFWEAEERYALPIFFLLIAGTAAGYRQPLNILRYSERSSWLPLGMALAFTGILGLAAWQNTNLMVHSNSEPVSVVSQSEGHYYQNHHLRLNTRQSLTQPFTAPLPFDQFTIGTGKRLTGQLTLTNAQGKVVWQSRGKTTTFDQTIPLQAPGTYRLTVTNRGSHTIALQTAPATYPLLPQAIQHHPHEYLSFEVKQRSVAPVLSNGKFWLLFGAMWLSGLLVIDRFYWYRRRI</sequence>
<keyword evidence="1" id="KW-0812">Transmembrane</keyword>
<feature type="transmembrane region" description="Helical" evidence="1">
    <location>
        <begin position="181"/>
        <end position="198"/>
    </location>
</feature>
<comment type="caution">
    <text evidence="2">The sequence shown here is derived from an EMBL/GenBank/DDBJ whole genome shotgun (WGS) entry which is preliminary data.</text>
</comment>
<feature type="transmembrane region" description="Helical" evidence="1">
    <location>
        <begin position="151"/>
        <end position="169"/>
    </location>
</feature>
<feature type="transmembrane region" description="Helical" evidence="1">
    <location>
        <begin position="204"/>
        <end position="221"/>
    </location>
</feature>
<dbReference type="OrthoDB" id="2240371at2"/>
<feature type="transmembrane region" description="Helical" evidence="1">
    <location>
        <begin position="275"/>
        <end position="293"/>
    </location>
</feature>
<keyword evidence="1" id="KW-1133">Transmembrane helix</keyword>
<feature type="transmembrane region" description="Helical" evidence="1">
    <location>
        <begin position="233"/>
        <end position="263"/>
    </location>
</feature>
<evidence type="ECO:0000313" key="3">
    <source>
        <dbReference type="Proteomes" id="UP000297348"/>
    </source>
</evidence>
<evidence type="ECO:0000256" key="1">
    <source>
        <dbReference type="SAM" id="Phobius"/>
    </source>
</evidence>
<keyword evidence="1" id="KW-0472">Membrane</keyword>
<reference evidence="2 3" key="1">
    <citation type="submission" date="2018-10" db="EMBL/GenBank/DDBJ databases">
        <title>Lactobacillus sp. R7 and Lactobacillus sp. R19 isolated from fermented mustard green product of Taiwan.</title>
        <authorList>
            <person name="Lin S.-T."/>
        </authorList>
    </citation>
    <scope>NUCLEOTIDE SEQUENCE [LARGE SCALE GENOMIC DNA]</scope>
    <source>
        <strain evidence="2 3">BCRC 81129</strain>
    </source>
</reference>
<feature type="transmembrane region" description="Helical" evidence="1">
    <location>
        <begin position="663"/>
        <end position="683"/>
    </location>
</feature>